<dbReference type="PANTHER" id="PTHR31168:SF19">
    <property type="entry name" value="OS01G0683700 PROTEIN"/>
    <property type="match status" value="1"/>
</dbReference>
<dbReference type="Proteomes" id="UP000189703">
    <property type="component" value="Unplaced"/>
</dbReference>
<sequence>MMEEGKLELILVPLGVVVMAIYNGWLLMTILRTPARTVIGLNADSREQWVSSMMSDPLRNGILAVQTIRNNIMASTVLATAAITLTSIIGVFVSSNANPSTSATELVYVSQTQRISWIKYFAISLCFFVAFLCNVQSIRYYSHVSILVTLPTLKDRRESIAYAARSFNRGSYFWSLGLRTFYMSFPFLLWIFGAIPMFVCCCIIPCTQYFLDTTTRVTRNLHSSSFREVTVKMDVNESASSQPLILSRN</sequence>
<evidence type="ECO:0000256" key="1">
    <source>
        <dbReference type="SAM" id="Phobius"/>
    </source>
</evidence>
<dbReference type="RefSeq" id="XP_010279396.1">
    <property type="nucleotide sequence ID" value="XM_010281094.2"/>
</dbReference>
<dbReference type="OMA" id="AMMSEPM"/>
<feature type="transmembrane region" description="Helical" evidence="1">
    <location>
        <begin position="77"/>
        <end position="97"/>
    </location>
</feature>
<protein>
    <submittedName>
        <fullName evidence="3">Uncharacterized protein LOC104613321 isoform X1</fullName>
    </submittedName>
</protein>
<organism evidence="2 3">
    <name type="scientific">Nelumbo nucifera</name>
    <name type="common">Sacred lotus</name>
    <dbReference type="NCBI Taxonomy" id="4432"/>
    <lineage>
        <taxon>Eukaryota</taxon>
        <taxon>Viridiplantae</taxon>
        <taxon>Streptophyta</taxon>
        <taxon>Embryophyta</taxon>
        <taxon>Tracheophyta</taxon>
        <taxon>Spermatophyta</taxon>
        <taxon>Magnoliopsida</taxon>
        <taxon>Proteales</taxon>
        <taxon>Nelumbonaceae</taxon>
        <taxon>Nelumbo</taxon>
    </lineage>
</organism>
<proteinExistence type="predicted"/>
<evidence type="ECO:0000313" key="3">
    <source>
        <dbReference type="RefSeq" id="XP_010279396.1"/>
    </source>
</evidence>
<dbReference type="InParanoid" id="A0A1U8BDA6"/>
<accession>A0A1U8BDA6</accession>
<gene>
    <name evidence="3" type="primary">LOC104613321</name>
</gene>
<keyword evidence="1" id="KW-1133">Transmembrane helix</keyword>
<reference evidence="3" key="1">
    <citation type="submission" date="2025-08" db="UniProtKB">
        <authorList>
            <consortium name="RefSeq"/>
        </authorList>
    </citation>
    <scope>IDENTIFICATION</scope>
</reference>
<feature type="transmembrane region" description="Helical" evidence="1">
    <location>
        <begin position="187"/>
        <end position="211"/>
    </location>
</feature>
<name>A0A1U8BDA6_NELNU</name>
<dbReference type="FunCoup" id="A0A1U8BDA6">
    <property type="interactions" value="172"/>
</dbReference>
<feature type="transmembrane region" description="Helical" evidence="1">
    <location>
        <begin position="12"/>
        <end position="31"/>
    </location>
</feature>
<keyword evidence="2" id="KW-1185">Reference proteome</keyword>
<dbReference type="OrthoDB" id="761598at2759"/>
<keyword evidence="1" id="KW-0472">Membrane</keyword>
<feature type="transmembrane region" description="Helical" evidence="1">
    <location>
        <begin position="117"/>
        <end position="135"/>
    </location>
</feature>
<keyword evidence="1" id="KW-0812">Transmembrane</keyword>
<dbReference type="AlphaFoldDB" id="A0A1U8BDA6"/>
<dbReference type="InterPro" id="IPR006747">
    <property type="entry name" value="DUF599"/>
</dbReference>
<dbReference type="Pfam" id="PF04654">
    <property type="entry name" value="DUF599"/>
    <property type="match status" value="1"/>
</dbReference>
<dbReference type="KEGG" id="nnu:104613321"/>
<dbReference type="PANTHER" id="PTHR31168">
    <property type="entry name" value="OS02G0292800 PROTEIN"/>
    <property type="match status" value="1"/>
</dbReference>
<evidence type="ECO:0000313" key="2">
    <source>
        <dbReference type="Proteomes" id="UP000189703"/>
    </source>
</evidence>
<dbReference type="GeneID" id="104613321"/>
<dbReference type="eggNOG" id="ENOG502QS3Z">
    <property type="taxonomic scope" value="Eukaryota"/>
</dbReference>